<evidence type="ECO:0000313" key="3">
    <source>
        <dbReference type="Proteomes" id="UP000187172"/>
    </source>
</evidence>
<organism evidence="2 3">
    <name type="scientific">Paenibacillus rhizosphaerae</name>
    <dbReference type="NCBI Taxonomy" id="297318"/>
    <lineage>
        <taxon>Bacteria</taxon>
        <taxon>Bacillati</taxon>
        <taxon>Bacillota</taxon>
        <taxon>Bacilli</taxon>
        <taxon>Bacillales</taxon>
        <taxon>Paenibacillaceae</taxon>
        <taxon>Paenibacillus</taxon>
    </lineage>
</organism>
<proteinExistence type="predicted"/>
<protein>
    <submittedName>
        <fullName evidence="2">Uncharacterized protein</fullName>
    </submittedName>
</protein>
<keyword evidence="1" id="KW-0472">Membrane</keyword>
<accession>A0A1R1F1I5</accession>
<sequence>MTFLLLSVFTAALIGVLFFGKKHEVLIANVMNTLLLTGLAIASGMHLSSGGLFYLILIFYYVVPMYAVITLFGVMKKNNKKKQKDVFISSFEPSLPDLRGERA</sequence>
<dbReference type="RefSeq" id="WP_076166622.1">
    <property type="nucleotide sequence ID" value="NZ_MRTP01000001.1"/>
</dbReference>
<comment type="caution">
    <text evidence="2">The sequence shown here is derived from an EMBL/GenBank/DDBJ whole genome shotgun (WGS) entry which is preliminary data.</text>
</comment>
<gene>
    <name evidence="2" type="ORF">BK138_04785</name>
</gene>
<dbReference type="AlphaFoldDB" id="A0A1R1F1I5"/>
<reference evidence="2 3" key="1">
    <citation type="submission" date="2016-11" db="EMBL/GenBank/DDBJ databases">
        <title>Paenibacillus species isolates.</title>
        <authorList>
            <person name="Beno S.M."/>
        </authorList>
    </citation>
    <scope>NUCLEOTIDE SEQUENCE [LARGE SCALE GENOMIC DNA]</scope>
    <source>
        <strain evidence="2 3">FSL R5-0378</strain>
    </source>
</reference>
<evidence type="ECO:0000313" key="2">
    <source>
        <dbReference type="EMBL" id="OMF57900.1"/>
    </source>
</evidence>
<keyword evidence="3" id="KW-1185">Reference proteome</keyword>
<name>A0A1R1F1I5_9BACL</name>
<keyword evidence="1" id="KW-1133">Transmembrane helix</keyword>
<dbReference type="Proteomes" id="UP000187172">
    <property type="component" value="Unassembled WGS sequence"/>
</dbReference>
<keyword evidence="1" id="KW-0812">Transmembrane</keyword>
<feature type="transmembrane region" description="Helical" evidence="1">
    <location>
        <begin position="51"/>
        <end position="74"/>
    </location>
</feature>
<dbReference type="EMBL" id="MRTP01000001">
    <property type="protein sequence ID" value="OMF57900.1"/>
    <property type="molecule type" value="Genomic_DNA"/>
</dbReference>
<evidence type="ECO:0000256" key="1">
    <source>
        <dbReference type="SAM" id="Phobius"/>
    </source>
</evidence>